<comment type="caution">
    <text evidence="1">The sequence shown here is derived from an EMBL/GenBank/DDBJ whole genome shotgun (WGS) entry which is preliminary data.</text>
</comment>
<evidence type="ECO:0000313" key="1">
    <source>
        <dbReference type="EMBL" id="MEV4927896.1"/>
    </source>
</evidence>
<gene>
    <name evidence="1" type="ORF">AB0L03_34690</name>
</gene>
<evidence type="ECO:0000313" key="2">
    <source>
        <dbReference type="Proteomes" id="UP001552479"/>
    </source>
</evidence>
<reference evidence="1 2" key="1">
    <citation type="submission" date="2024-06" db="EMBL/GenBank/DDBJ databases">
        <title>The Natural Products Discovery Center: Release of the First 8490 Sequenced Strains for Exploring Actinobacteria Biosynthetic Diversity.</title>
        <authorList>
            <person name="Kalkreuter E."/>
            <person name="Kautsar S.A."/>
            <person name="Yang D."/>
            <person name="Bader C.D."/>
            <person name="Teijaro C.N."/>
            <person name="Fluegel L."/>
            <person name="Davis C.M."/>
            <person name="Simpson J.R."/>
            <person name="Lauterbach L."/>
            <person name="Steele A.D."/>
            <person name="Gui C."/>
            <person name="Meng S."/>
            <person name="Li G."/>
            <person name="Viehrig K."/>
            <person name="Ye F."/>
            <person name="Su P."/>
            <person name="Kiefer A.F."/>
            <person name="Nichols A."/>
            <person name="Cepeda A.J."/>
            <person name="Yan W."/>
            <person name="Fan B."/>
            <person name="Jiang Y."/>
            <person name="Adhikari A."/>
            <person name="Zheng C.-J."/>
            <person name="Schuster L."/>
            <person name="Cowan T.M."/>
            <person name="Smanski M.J."/>
            <person name="Chevrette M.G."/>
            <person name="De Carvalho L.P.S."/>
            <person name="Shen B."/>
        </authorList>
    </citation>
    <scope>NUCLEOTIDE SEQUENCE [LARGE SCALE GENOMIC DNA]</scope>
    <source>
        <strain evidence="1 2">NPDC053791</strain>
    </source>
</reference>
<name>A0ABV3J782_9ACTN</name>
<sequence length="79" mass="8551">MKLFLNTAPTESADLLIRMHNLVGAAVDITGNTLAYGSRWTCHGCGATSEEPKADYLFNTRSRANVHAAACRAAYHRLG</sequence>
<dbReference type="Proteomes" id="UP001552479">
    <property type="component" value="Unassembled WGS sequence"/>
</dbReference>
<dbReference type="RefSeq" id="WP_366090928.1">
    <property type="nucleotide sequence ID" value="NZ_JBFASG010000062.1"/>
</dbReference>
<proteinExistence type="predicted"/>
<protein>
    <submittedName>
        <fullName evidence="1">Uncharacterized protein</fullName>
    </submittedName>
</protein>
<organism evidence="1 2">
    <name type="scientific">Streptomyces roseoverticillatus</name>
    <dbReference type="NCBI Taxonomy" id="66429"/>
    <lineage>
        <taxon>Bacteria</taxon>
        <taxon>Bacillati</taxon>
        <taxon>Actinomycetota</taxon>
        <taxon>Actinomycetes</taxon>
        <taxon>Kitasatosporales</taxon>
        <taxon>Streptomycetaceae</taxon>
        <taxon>Streptomyces</taxon>
    </lineage>
</organism>
<dbReference type="EMBL" id="JBFASG010000062">
    <property type="protein sequence ID" value="MEV4927896.1"/>
    <property type="molecule type" value="Genomic_DNA"/>
</dbReference>
<accession>A0ABV3J782</accession>
<keyword evidence="2" id="KW-1185">Reference proteome</keyword>